<feature type="domain" description="S1 motif" evidence="6">
    <location>
        <begin position="36"/>
        <end position="116"/>
    </location>
</feature>
<reference evidence="7 8" key="1">
    <citation type="submission" date="2016-05" db="EMBL/GenBank/DDBJ databases">
        <title>Paenibacillus sp. 1ZS3-15 nov., isolated from the rhizosphere soil.</title>
        <authorList>
            <person name="Zhang X.X."/>
            <person name="Zhang J."/>
        </authorList>
    </citation>
    <scope>NUCLEOTIDE SEQUENCE [LARGE SCALE GENOMIC DNA]</scope>
    <source>
        <strain evidence="7 8">1ZS3-15</strain>
    </source>
</reference>
<dbReference type="GO" id="GO:0016787">
    <property type="term" value="F:hydrolase activity"/>
    <property type="evidence" value="ECO:0007669"/>
    <property type="project" value="UniProtKB-KW"/>
</dbReference>
<dbReference type="SMART" id="SM00316">
    <property type="entry name" value="S1"/>
    <property type="match status" value="1"/>
</dbReference>
<evidence type="ECO:0000256" key="5">
    <source>
        <dbReference type="ARBA" id="ARBA00022884"/>
    </source>
</evidence>
<dbReference type="GO" id="GO:0046872">
    <property type="term" value="F:metal ion binding"/>
    <property type="evidence" value="ECO:0007669"/>
    <property type="project" value="UniProtKB-KW"/>
</dbReference>
<keyword evidence="2" id="KW-0479">Metal-binding</keyword>
<dbReference type="OrthoDB" id="9804278at2"/>
<keyword evidence="3" id="KW-0378">Hydrolase</keyword>
<evidence type="ECO:0000313" key="7">
    <source>
        <dbReference type="EMBL" id="OAS17586.1"/>
    </source>
</evidence>
<dbReference type="CDD" id="cd04453">
    <property type="entry name" value="S1_RNase_E"/>
    <property type="match status" value="1"/>
</dbReference>
<dbReference type="InterPro" id="IPR012340">
    <property type="entry name" value="NA-bd_OB-fold"/>
</dbReference>
<name>A0A198A930_9BACL</name>
<dbReference type="GO" id="GO:0006364">
    <property type="term" value="P:rRNA processing"/>
    <property type="evidence" value="ECO:0007669"/>
    <property type="project" value="TreeGrafter"/>
</dbReference>
<evidence type="ECO:0000259" key="6">
    <source>
        <dbReference type="SMART" id="SM00316"/>
    </source>
</evidence>
<protein>
    <submittedName>
        <fullName evidence="7">Ribonuclease</fullName>
    </submittedName>
</protein>
<dbReference type="NCBIfam" id="TIGR00757">
    <property type="entry name" value="RNaseEG"/>
    <property type="match status" value="1"/>
</dbReference>
<dbReference type="GO" id="GO:0003723">
    <property type="term" value="F:RNA binding"/>
    <property type="evidence" value="ECO:0007669"/>
    <property type="project" value="UniProtKB-KW"/>
</dbReference>
<dbReference type="SUPFAM" id="SSF50249">
    <property type="entry name" value="Nucleic acid-binding proteins"/>
    <property type="match status" value="1"/>
</dbReference>
<dbReference type="STRING" id="1850517.A8708_15245"/>
<keyword evidence="4" id="KW-0460">Magnesium</keyword>
<evidence type="ECO:0000256" key="2">
    <source>
        <dbReference type="ARBA" id="ARBA00022723"/>
    </source>
</evidence>
<dbReference type="GO" id="GO:0004540">
    <property type="term" value="F:RNA nuclease activity"/>
    <property type="evidence" value="ECO:0007669"/>
    <property type="project" value="InterPro"/>
</dbReference>
<proteinExistence type="predicted"/>
<keyword evidence="8" id="KW-1185">Reference proteome</keyword>
<dbReference type="PANTHER" id="PTHR30001">
    <property type="entry name" value="RIBONUCLEASE"/>
    <property type="match status" value="1"/>
</dbReference>
<evidence type="ECO:0000256" key="1">
    <source>
        <dbReference type="ARBA" id="ARBA00001946"/>
    </source>
</evidence>
<sequence length="387" mass="43957">MKQLIIHCAPELTQAALLEDGRLVEYDTQYPLESQRAGSIYMGRIVNVLPGMQAAFVDIGLAKNAFLYIDDLLPVHVDKQPKIKPSIADIAEVGQMLMVQVSKDPQGTKGARVTTHVSIPGRWIVYMPDADYIAISRKIDLEAERQRLKQLAEGNLMPGEGVIIRTGAIGQSEEAIRDDLQNLRDIWSSILAKRDETHAPAQLYQDLDLLPKLARDVISDEVQEVWMSNNKVFEEMRTLLRKQQPGWRGRIAFYDRRTPMFDHFGVTEELNQSFRRKIWLPSGGYLIIDQTEALTVIDVNTGRYTGSVDLEQTVTDINREAAVEIPRLLRLRNLRGIIIVDFIDMHGEDNRAKVMANMAEAVRKDRSKTTIVGWTKLGLLELTRKRK</sequence>
<dbReference type="Gene3D" id="2.40.50.140">
    <property type="entry name" value="Nucleic acid-binding proteins"/>
    <property type="match status" value="1"/>
</dbReference>
<dbReference type="PANTHER" id="PTHR30001:SF0">
    <property type="entry name" value="RIBONUCLEASE G"/>
    <property type="match status" value="1"/>
</dbReference>
<evidence type="ECO:0000256" key="4">
    <source>
        <dbReference type="ARBA" id="ARBA00022842"/>
    </source>
</evidence>
<dbReference type="GO" id="GO:0005737">
    <property type="term" value="C:cytoplasm"/>
    <property type="evidence" value="ECO:0007669"/>
    <property type="project" value="TreeGrafter"/>
</dbReference>
<dbReference type="InterPro" id="IPR004659">
    <property type="entry name" value="RNase_E/G"/>
</dbReference>
<dbReference type="Proteomes" id="UP000078454">
    <property type="component" value="Unassembled WGS sequence"/>
</dbReference>
<keyword evidence="5" id="KW-0694">RNA-binding</keyword>
<evidence type="ECO:0000256" key="3">
    <source>
        <dbReference type="ARBA" id="ARBA00022801"/>
    </source>
</evidence>
<organism evidence="7 8">
    <name type="scientific">Paenibacillus oryzisoli</name>
    <dbReference type="NCBI Taxonomy" id="1850517"/>
    <lineage>
        <taxon>Bacteria</taxon>
        <taxon>Bacillati</taxon>
        <taxon>Bacillota</taxon>
        <taxon>Bacilli</taxon>
        <taxon>Bacillales</taxon>
        <taxon>Paenibacillaceae</taxon>
        <taxon>Paenibacillus</taxon>
    </lineage>
</organism>
<comment type="cofactor">
    <cofactor evidence="1">
        <name>Mg(2+)</name>
        <dbReference type="ChEBI" id="CHEBI:18420"/>
    </cofactor>
</comment>
<dbReference type="RefSeq" id="WP_068665481.1">
    <property type="nucleotide sequence ID" value="NZ_LYPB01000071.1"/>
</dbReference>
<dbReference type="InterPro" id="IPR003029">
    <property type="entry name" value="S1_domain"/>
</dbReference>
<comment type="caution">
    <text evidence="7">The sequence shown here is derived from an EMBL/GenBank/DDBJ whole genome shotgun (WGS) entry which is preliminary data.</text>
</comment>
<evidence type="ECO:0000313" key="8">
    <source>
        <dbReference type="Proteomes" id="UP000078454"/>
    </source>
</evidence>
<gene>
    <name evidence="7" type="ORF">A8708_15245</name>
</gene>
<dbReference type="Pfam" id="PF10150">
    <property type="entry name" value="RNase_E_G"/>
    <property type="match status" value="1"/>
</dbReference>
<dbReference type="EMBL" id="LYPB01000071">
    <property type="protein sequence ID" value="OAS17586.1"/>
    <property type="molecule type" value="Genomic_DNA"/>
</dbReference>
<dbReference type="InterPro" id="IPR019307">
    <property type="entry name" value="RNA-bd_AU-1/RNase_E/G"/>
</dbReference>
<dbReference type="AlphaFoldDB" id="A0A198A930"/>
<accession>A0A198A930</accession>